<evidence type="ECO:0000256" key="4">
    <source>
        <dbReference type="ARBA" id="ARBA00049194"/>
    </source>
</evidence>
<dbReference type="InterPro" id="IPR016162">
    <property type="entry name" value="Ald_DH_N"/>
</dbReference>
<dbReference type="PANTHER" id="PTHR42804">
    <property type="entry name" value="ALDEHYDE DEHYDROGENASE"/>
    <property type="match status" value="1"/>
</dbReference>
<dbReference type="PANTHER" id="PTHR42804:SF1">
    <property type="entry name" value="ALDEHYDE DEHYDROGENASE-RELATED"/>
    <property type="match status" value="1"/>
</dbReference>
<dbReference type="InterPro" id="IPR016163">
    <property type="entry name" value="Ald_DH_C"/>
</dbReference>
<proteinExistence type="inferred from homology"/>
<dbReference type="Pfam" id="PF00171">
    <property type="entry name" value="Aldedh"/>
    <property type="match status" value="1"/>
</dbReference>
<dbReference type="AlphaFoldDB" id="A0A6I3L2J8"/>
<comment type="catalytic activity">
    <reaction evidence="4">
        <text>an aldehyde + NAD(+) + H2O = a carboxylate + NADH + 2 H(+)</text>
        <dbReference type="Rhea" id="RHEA:16185"/>
        <dbReference type="ChEBI" id="CHEBI:15377"/>
        <dbReference type="ChEBI" id="CHEBI:15378"/>
        <dbReference type="ChEBI" id="CHEBI:17478"/>
        <dbReference type="ChEBI" id="CHEBI:29067"/>
        <dbReference type="ChEBI" id="CHEBI:57540"/>
        <dbReference type="ChEBI" id="CHEBI:57945"/>
        <dbReference type="EC" id="1.2.1.3"/>
    </reaction>
</comment>
<dbReference type="Proteomes" id="UP000432464">
    <property type="component" value="Unassembled WGS sequence"/>
</dbReference>
<dbReference type="EC" id="1.2.1.3" evidence="3"/>
<evidence type="ECO:0000256" key="2">
    <source>
        <dbReference type="ARBA" id="ARBA00023002"/>
    </source>
</evidence>
<protein>
    <recommendedName>
        <fullName evidence="3">aldehyde dehydrogenase (NAD(+))</fullName>
        <ecNumber evidence="3">1.2.1.3</ecNumber>
    </recommendedName>
</protein>
<evidence type="ECO:0000256" key="6">
    <source>
        <dbReference type="RuleBase" id="RU003345"/>
    </source>
</evidence>
<dbReference type="SUPFAM" id="SSF53720">
    <property type="entry name" value="ALDH-like"/>
    <property type="match status" value="1"/>
</dbReference>
<reference evidence="8 9" key="1">
    <citation type="submission" date="2019-11" db="EMBL/GenBank/DDBJ databases">
        <title>Nocardia sp. nov. CT2-14 isolated from soil.</title>
        <authorList>
            <person name="Kanchanasin P."/>
            <person name="Tanasupawat S."/>
            <person name="Yuki M."/>
            <person name="Kudo T."/>
        </authorList>
    </citation>
    <scope>NUCLEOTIDE SEQUENCE [LARGE SCALE GENOMIC DNA]</scope>
    <source>
        <strain evidence="8 9">CT2-14</strain>
    </source>
</reference>
<dbReference type="EMBL" id="WMBB01000008">
    <property type="protein sequence ID" value="MTE14756.1"/>
    <property type="molecule type" value="Genomic_DNA"/>
</dbReference>
<name>A0A6I3L2J8_9NOCA</name>
<evidence type="ECO:0000313" key="9">
    <source>
        <dbReference type="Proteomes" id="UP000432464"/>
    </source>
</evidence>
<dbReference type="GO" id="GO:0004029">
    <property type="term" value="F:aldehyde dehydrogenase (NAD+) activity"/>
    <property type="evidence" value="ECO:0007669"/>
    <property type="project" value="UniProtKB-EC"/>
</dbReference>
<keyword evidence="9" id="KW-1185">Reference proteome</keyword>
<dbReference type="InterPro" id="IPR029510">
    <property type="entry name" value="Ald_DH_CS_GLU"/>
</dbReference>
<evidence type="ECO:0000259" key="7">
    <source>
        <dbReference type="Pfam" id="PF00171"/>
    </source>
</evidence>
<comment type="similarity">
    <text evidence="1 6">Belongs to the aldehyde dehydrogenase family.</text>
</comment>
<dbReference type="Gene3D" id="3.40.605.10">
    <property type="entry name" value="Aldehyde Dehydrogenase, Chain A, domain 1"/>
    <property type="match status" value="1"/>
</dbReference>
<dbReference type="InterPro" id="IPR016160">
    <property type="entry name" value="Ald_DH_CS_CYS"/>
</dbReference>
<feature type="domain" description="Aldehyde dehydrogenase" evidence="7">
    <location>
        <begin position="12"/>
        <end position="470"/>
    </location>
</feature>
<evidence type="ECO:0000256" key="5">
    <source>
        <dbReference type="PROSITE-ProRule" id="PRU10007"/>
    </source>
</evidence>
<evidence type="ECO:0000313" key="8">
    <source>
        <dbReference type="EMBL" id="MTE14756.1"/>
    </source>
</evidence>
<comment type="caution">
    <text evidence="8">The sequence shown here is derived from an EMBL/GenBank/DDBJ whole genome shotgun (WGS) entry which is preliminary data.</text>
</comment>
<dbReference type="PROSITE" id="PS00687">
    <property type="entry name" value="ALDEHYDE_DEHYDR_GLU"/>
    <property type="match status" value="1"/>
</dbReference>
<dbReference type="RefSeq" id="WP_154789190.1">
    <property type="nucleotide sequence ID" value="NZ_WMBB01000008.1"/>
</dbReference>
<evidence type="ECO:0000256" key="3">
    <source>
        <dbReference type="ARBA" id="ARBA00024226"/>
    </source>
</evidence>
<dbReference type="FunFam" id="3.40.605.10:FF:000007">
    <property type="entry name" value="NAD/NADP-dependent betaine aldehyde dehydrogenase"/>
    <property type="match status" value="1"/>
</dbReference>
<gene>
    <name evidence="8" type="ORF">GLP40_18535</name>
</gene>
<sequence>MEYQSLFIGGRWTAPAGPDTLPVVSPATLETVGSVPVVTRADVDAAVAAARRAFDSGPWPATPPEERAALLSRVVALLDQKAADLAAALSAEMGAPAMAASTLNYVPARATLDFYAGLGKSFPWTESRTGLFGTTRVSREPVGVVAAVIAWNVPLFLAVNKLAPALLAGCSVVLKPAPLTPLAANLLADIFAEAGLPEGVLSVLPAEADAAEYLVSHPGVDKVTFTGSTAVGRKIAAIAGSGLKRCSLELGGKSAAILLPDMDIADMPKLAFAGLMNSGQACVAQTRILAPRGRYDEILDALTSSVGLFPVGLPDDPNAQLGPLISEKQRERVEGYIAKGQEEGARLILGGDRPADLPGWYVLPTVFADVTNAMTIAREEIFGPVLSVLPYDSEDEAVAIANDSDYGLAGSVWTTDIEHGAAIAAKVRTGTYAINWYAFDPCAPFGGYKTSGIGRENGPEGLDAYCEQKSLLMPPGSPNSPATPSL</sequence>
<accession>A0A6I3L2J8</accession>
<dbReference type="InterPro" id="IPR016161">
    <property type="entry name" value="Ald_DH/histidinol_DH"/>
</dbReference>
<feature type="active site" evidence="5">
    <location>
        <position position="249"/>
    </location>
</feature>
<dbReference type="InterPro" id="IPR015590">
    <property type="entry name" value="Aldehyde_DH_dom"/>
</dbReference>
<evidence type="ECO:0000256" key="1">
    <source>
        <dbReference type="ARBA" id="ARBA00009986"/>
    </source>
</evidence>
<organism evidence="8 9">
    <name type="scientific">Nocardia aurantiaca</name>
    <dbReference type="NCBI Taxonomy" id="2675850"/>
    <lineage>
        <taxon>Bacteria</taxon>
        <taxon>Bacillati</taxon>
        <taxon>Actinomycetota</taxon>
        <taxon>Actinomycetes</taxon>
        <taxon>Mycobacteriales</taxon>
        <taxon>Nocardiaceae</taxon>
        <taxon>Nocardia</taxon>
    </lineage>
</organism>
<dbReference type="CDD" id="cd07139">
    <property type="entry name" value="ALDH_AldA-Rv0768"/>
    <property type="match status" value="1"/>
</dbReference>
<keyword evidence="2 6" id="KW-0560">Oxidoreductase</keyword>
<dbReference type="Gene3D" id="3.40.309.10">
    <property type="entry name" value="Aldehyde Dehydrogenase, Chain A, domain 2"/>
    <property type="match status" value="1"/>
</dbReference>
<dbReference type="PROSITE" id="PS00070">
    <property type="entry name" value="ALDEHYDE_DEHYDR_CYS"/>
    <property type="match status" value="1"/>
</dbReference>